<dbReference type="PATRIC" id="fig|989403.3.peg.2793"/>
<dbReference type="PANTHER" id="PTHR30061:SF50">
    <property type="entry name" value="MALTOSE_MALTODEXTRIN-BINDING PERIPLASMIC PROTEIN"/>
    <property type="match status" value="1"/>
</dbReference>
<evidence type="ECO:0000256" key="5">
    <source>
        <dbReference type="SAM" id="SignalP"/>
    </source>
</evidence>
<dbReference type="GO" id="GO:0015768">
    <property type="term" value="P:maltose transport"/>
    <property type="evidence" value="ECO:0007669"/>
    <property type="project" value="TreeGrafter"/>
</dbReference>
<dbReference type="SUPFAM" id="SSF53850">
    <property type="entry name" value="Periplasmic binding protein-like II"/>
    <property type="match status" value="1"/>
</dbReference>
<name>A0A165Y312_9HYPH</name>
<evidence type="ECO:0000256" key="2">
    <source>
        <dbReference type="ARBA" id="ARBA00022448"/>
    </source>
</evidence>
<comment type="caution">
    <text evidence="6">The sequence shown here is derived from an EMBL/GenBank/DDBJ whole genome shotgun (WGS) entry which is preliminary data.</text>
</comment>
<dbReference type="GO" id="GO:0055052">
    <property type="term" value="C:ATP-binding cassette (ABC) transporter complex, substrate-binding subunit-containing"/>
    <property type="evidence" value="ECO:0007669"/>
    <property type="project" value="TreeGrafter"/>
</dbReference>
<reference evidence="6 7" key="1">
    <citation type="journal article" date="2016" name="Front. Microbiol.">
        <title>Comparative Genomic Analysis Reveals a Diverse Repertoire of Genes Involved in Prokaryote-Eukaryote Interactions within the Pseudovibrio Genus.</title>
        <authorList>
            <person name="Romano S."/>
            <person name="Fernandez-Guerra A."/>
            <person name="Reen F.J."/>
            <person name="Glockner F.O."/>
            <person name="Crowley S.P."/>
            <person name="O'Sullivan O."/>
            <person name="Cotter P.D."/>
            <person name="Adams C."/>
            <person name="Dobson A.D."/>
            <person name="O'Gara F."/>
        </authorList>
    </citation>
    <scope>NUCLEOTIDE SEQUENCE [LARGE SCALE GENOMIC DNA]</scope>
    <source>
        <strain evidence="6 7">Ad2</strain>
    </source>
</reference>
<keyword evidence="7" id="KW-1185">Reference proteome</keyword>
<evidence type="ECO:0000256" key="1">
    <source>
        <dbReference type="ARBA" id="ARBA00008520"/>
    </source>
</evidence>
<keyword evidence="3 5" id="KW-0732">Signal</keyword>
<organism evidence="6 7">
    <name type="scientific">Pseudovibrio axinellae</name>
    <dbReference type="NCBI Taxonomy" id="989403"/>
    <lineage>
        <taxon>Bacteria</taxon>
        <taxon>Pseudomonadati</taxon>
        <taxon>Pseudomonadota</taxon>
        <taxon>Alphaproteobacteria</taxon>
        <taxon>Hyphomicrobiales</taxon>
        <taxon>Stappiaceae</taxon>
        <taxon>Pseudovibrio</taxon>
    </lineage>
</organism>
<keyword evidence="4" id="KW-0574">Periplasm</keyword>
<comment type="similarity">
    <text evidence="1">Belongs to the bacterial solute-binding protein 1 family.</text>
</comment>
<feature type="signal peptide" evidence="5">
    <location>
        <begin position="1"/>
        <end position="25"/>
    </location>
</feature>
<dbReference type="AlphaFoldDB" id="A0A165Y312"/>
<evidence type="ECO:0000256" key="3">
    <source>
        <dbReference type="ARBA" id="ARBA00022729"/>
    </source>
</evidence>
<dbReference type="InterPro" id="IPR006059">
    <property type="entry name" value="SBP"/>
</dbReference>
<dbReference type="OrthoDB" id="6431346at2"/>
<proteinExistence type="inferred from homology"/>
<evidence type="ECO:0000313" key="7">
    <source>
        <dbReference type="Proteomes" id="UP000076577"/>
    </source>
</evidence>
<evidence type="ECO:0000313" key="6">
    <source>
        <dbReference type="EMBL" id="KZL18387.1"/>
    </source>
</evidence>
<dbReference type="STRING" id="989403.SAMN05421798_11731"/>
<dbReference type="Proteomes" id="UP000076577">
    <property type="component" value="Unassembled WGS sequence"/>
</dbReference>
<dbReference type="EMBL" id="LMCB01000022">
    <property type="protein sequence ID" value="KZL18387.1"/>
    <property type="molecule type" value="Genomic_DNA"/>
</dbReference>
<gene>
    <name evidence="6" type="ORF">PsAD2_02611</name>
</gene>
<keyword evidence="2" id="KW-0813">Transport</keyword>
<feature type="chain" id="PRO_5007869332" evidence="5">
    <location>
        <begin position="26"/>
        <end position="454"/>
    </location>
</feature>
<evidence type="ECO:0000256" key="4">
    <source>
        <dbReference type="ARBA" id="ARBA00022764"/>
    </source>
</evidence>
<dbReference type="Gene3D" id="3.40.190.10">
    <property type="entry name" value="Periplasmic binding protein-like II"/>
    <property type="match status" value="1"/>
</dbReference>
<accession>A0A165Y312</accession>
<dbReference type="Pfam" id="PF01547">
    <property type="entry name" value="SBP_bac_1"/>
    <property type="match status" value="1"/>
</dbReference>
<sequence>MSIRSIVGSAVVAATALSFAPAAMAEEITVKLWSRADRAGPLRAGNIVAAAETLNAMLKASGSEKSVKVELIETNAKGFDADALDLLKAHSVGEAPDIAVAAHEWIGSFVEAGFAANMEEHIASVPDLYADMIPSLWTSVSYKGNRYGVPQDSEVRMFFYNNDKLRALGKSEEFIAGLPAAVNSGEFTLYDLCDVAGEAVEKGIAEQGLLHRPNIGPDFQMLMASFGIEMYNQEQAKLQISKSKLTEYYGWLRYCVEKKAIPADITSWDWSSVHDAFRGKKTALIKFHGIWHGNNQIKAFGLELDDKDGYFDKITWTNAPAAAKGGSPSNMSHPIVYVVNEQSDQKELAAMLVALASQPVPNTRHAVTTNHTPITFGQTAMPDFVEKGWLQIAGTPLLKYAQFMPNHSKIGQYNSITFQGVQAVETGEMGPQEAAEFVIEELEAELSDDVIILD</sequence>
<dbReference type="RefSeq" id="WP_068006522.1">
    <property type="nucleotide sequence ID" value="NZ_FOFM01000017.1"/>
</dbReference>
<dbReference type="GO" id="GO:0042956">
    <property type="term" value="P:maltodextrin transmembrane transport"/>
    <property type="evidence" value="ECO:0007669"/>
    <property type="project" value="TreeGrafter"/>
</dbReference>
<protein>
    <submittedName>
        <fullName evidence="6">Maltose ABC transporter periplasmic protein</fullName>
    </submittedName>
</protein>
<dbReference type="PANTHER" id="PTHR30061">
    <property type="entry name" value="MALTOSE-BINDING PERIPLASMIC PROTEIN"/>
    <property type="match status" value="1"/>
</dbReference>
<dbReference type="GO" id="GO:1901982">
    <property type="term" value="F:maltose binding"/>
    <property type="evidence" value="ECO:0007669"/>
    <property type="project" value="TreeGrafter"/>
</dbReference>